<dbReference type="Proteomes" id="UP001153331">
    <property type="component" value="Unassembled WGS sequence"/>
</dbReference>
<evidence type="ECO:0000313" key="2">
    <source>
        <dbReference type="Proteomes" id="UP001153331"/>
    </source>
</evidence>
<gene>
    <name evidence="1" type="ORF">OPT61_g7490</name>
</gene>
<name>A0ACC2I315_9PLEO</name>
<keyword evidence="2" id="KW-1185">Reference proteome</keyword>
<sequence length="187" mass="20923">MSPLVEFATTHSGHLISSSKQSRSLHIILIVLLAATIIFIAVTYMLQRRRRAIDKSDDLPEKLMTKPPLERHDSAMCQNQPESNHNNYLNSLKEEILHQTEKPIYPWILPPQALPGPYDPMYYPLPAPSLRHKPAGSPSEGMEGRHSTSYTRLVPNSGVPQSGAVLYGTMTTSTNGWRRSHWNVTGG</sequence>
<reference evidence="1" key="1">
    <citation type="submission" date="2022-11" db="EMBL/GenBank/DDBJ databases">
        <title>Genome Sequence of Boeremia exigua.</title>
        <authorList>
            <person name="Buettner E."/>
        </authorList>
    </citation>
    <scope>NUCLEOTIDE SEQUENCE</scope>
    <source>
        <strain evidence="1">CU02</strain>
    </source>
</reference>
<dbReference type="EMBL" id="JAPHNI010000618">
    <property type="protein sequence ID" value="KAJ8109394.1"/>
    <property type="molecule type" value="Genomic_DNA"/>
</dbReference>
<accession>A0ACC2I315</accession>
<comment type="caution">
    <text evidence="1">The sequence shown here is derived from an EMBL/GenBank/DDBJ whole genome shotgun (WGS) entry which is preliminary data.</text>
</comment>
<proteinExistence type="predicted"/>
<protein>
    <submittedName>
        <fullName evidence="1">Uncharacterized protein</fullName>
    </submittedName>
</protein>
<organism evidence="1 2">
    <name type="scientific">Boeremia exigua</name>
    <dbReference type="NCBI Taxonomy" id="749465"/>
    <lineage>
        <taxon>Eukaryota</taxon>
        <taxon>Fungi</taxon>
        <taxon>Dikarya</taxon>
        <taxon>Ascomycota</taxon>
        <taxon>Pezizomycotina</taxon>
        <taxon>Dothideomycetes</taxon>
        <taxon>Pleosporomycetidae</taxon>
        <taxon>Pleosporales</taxon>
        <taxon>Pleosporineae</taxon>
        <taxon>Didymellaceae</taxon>
        <taxon>Boeremia</taxon>
    </lineage>
</organism>
<evidence type="ECO:0000313" key="1">
    <source>
        <dbReference type="EMBL" id="KAJ8109394.1"/>
    </source>
</evidence>